<dbReference type="InterPro" id="IPR011059">
    <property type="entry name" value="Metal-dep_hydrolase_composite"/>
</dbReference>
<dbReference type="OrthoDB" id="9815027at2"/>
<sequence length="411" mass="43629">MDLILRNVRIGHQGTVADIALDAGRIAAIGPGLSLPATAEHDGEGLFACAGFSDSHVHLDKACILDRCTIHDGTLSEAIRETARAKAGFTEADVHTRARSVIERAISHGTMRMRSFVEVDPRAGLRSLTALLRLREEYRFALDLQLCAFAQEGLTQEPETLTLLHQALEMGADLVGGCPYADPDPVAHVKAIFDLAQAFDVDADFHLDFDLDPAHTDLPAVLRETEARGWGGRVTIGHVTNLSAMGPERLAEVAADLARAGIAVTALPATDLFLNGRGADRLVPRGVAPVHRLHQAGVRTALATNNVMNPFTPYGDASLLRMANLYANVAQLSRPEDLAAAFAMVSDGAAAAMGMSAALTTGAPADIVLIEAASPADAIARIGRVRCGWKRGRMSFDNGRSRIFAPDAGTP</sequence>
<dbReference type="Proteomes" id="UP000028824">
    <property type="component" value="Unassembled WGS sequence"/>
</dbReference>
<reference evidence="4 5" key="1">
    <citation type="submission" date="2014-03" db="EMBL/GenBank/DDBJ databases">
        <title>Genome of Paenirhodobacter enshiensis DW2-9.</title>
        <authorList>
            <person name="Wang D."/>
            <person name="Wang G."/>
        </authorList>
    </citation>
    <scope>NUCLEOTIDE SEQUENCE [LARGE SCALE GENOMIC DNA]</scope>
    <source>
        <strain evidence="4 5">DW2-9</strain>
    </source>
</reference>
<evidence type="ECO:0000256" key="1">
    <source>
        <dbReference type="ARBA" id="ARBA00022723"/>
    </source>
</evidence>
<dbReference type="PANTHER" id="PTHR32027">
    <property type="entry name" value="CYTOSINE DEAMINASE"/>
    <property type="match status" value="1"/>
</dbReference>
<feature type="domain" description="Amidohydrolase 3" evidence="3">
    <location>
        <begin position="42"/>
        <end position="394"/>
    </location>
</feature>
<evidence type="ECO:0000313" key="4">
    <source>
        <dbReference type="EMBL" id="KFI25298.1"/>
    </source>
</evidence>
<dbReference type="STRING" id="1105367.CG50_05850"/>
<dbReference type="InterPro" id="IPR032466">
    <property type="entry name" value="Metal_Hydrolase"/>
</dbReference>
<dbReference type="EMBL" id="JFZB01000025">
    <property type="protein sequence ID" value="KFI25298.1"/>
    <property type="molecule type" value="Genomic_DNA"/>
</dbReference>
<evidence type="ECO:0000259" key="3">
    <source>
        <dbReference type="Pfam" id="PF07969"/>
    </source>
</evidence>
<dbReference type="GO" id="GO:0046872">
    <property type="term" value="F:metal ion binding"/>
    <property type="evidence" value="ECO:0007669"/>
    <property type="project" value="UniProtKB-KW"/>
</dbReference>
<accession>A0A086XTE8</accession>
<proteinExistence type="predicted"/>
<dbReference type="FunFam" id="3.20.20.140:FF:000019">
    <property type="entry name" value="Cytosine deaminase"/>
    <property type="match status" value="1"/>
</dbReference>
<dbReference type="SUPFAM" id="SSF51556">
    <property type="entry name" value="Metallo-dependent hydrolases"/>
    <property type="match status" value="1"/>
</dbReference>
<dbReference type="CDD" id="cd01293">
    <property type="entry name" value="Bact_CD"/>
    <property type="match status" value="1"/>
</dbReference>
<evidence type="ECO:0000256" key="2">
    <source>
        <dbReference type="ARBA" id="ARBA00022801"/>
    </source>
</evidence>
<dbReference type="GO" id="GO:0019239">
    <property type="term" value="F:deaminase activity"/>
    <property type="evidence" value="ECO:0007669"/>
    <property type="project" value="UniProtKB-ARBA"/>
</dbReference>
<keyword evidence="1" id="KW-0479">Metal-binding</keyword>
<name>A0A086XTE8_9RHOB</name>
<evidence type="ECO:0000313" key="5">
    <source>
        <dbReference type="Proteomes" id="UP000028824"/>
    </source>
</evidence>
<dbReference type="AlphaFoldDB" id="A0A086XTE8"/>
<dbReference type="RefSeq" id="WP_036638591.1">
    <property type="nucleotide sequence ID" value="NZ_JFZB01000025.1"/>
</dbReference>
<dbReference type="PANTHER" id="PTHR32027:SF9">
    <property type="entry name" value="BLL3847 PROTEIN"/>
    <property type="match status" value="1"/>
</dbReference>
<organism evidence="4 5">
    <name type="scientific">Paenirhodobacter enshiensis</name>
    <dbReference type="NCBI Taxonomy" id="1105367"/>
    <lineage>
        <taxon>Bacteria</taxon>
        <taxon>Pseudomonadati</taxon>
        <taxon>Pseudomonadota</taxon>
        <taxon>Alphaproteobacteria</taxon>
        <taxon>Rhodobacterales</taxon>
        <taxon>Rhodobacter group</taxon>
        <taxon>Paenirhodobacter</taxon>
    </lineage>
</organism>
<dbReference type="InterPro" id="IPR052349">
    <property type="entry name" value="Metallo-hydrolase_Enzymes"/>
</dbReference>
<dbReference type="GO" id="GO:0016814">
    <property type="term" value="F:hydrolase activity, acting on carbon-nitrogen (but not peptide) bonds, in cyclic amidines"/>
    <property type="evidence" value="ECO:0007669"/>
    <property type="project" value="UniProtKB-ARBA"/>
</dbReference>
<dbReference type="Pfam" id="PF07969">
    <property type="entry name" value="Amidohydro_3"/>
    <property type="match status" value="1"/>
</dbReference>
<gene>
    <name evidence="4" type="ORF">CG50_05850</name>
</gene>
<keyword evidence="2 4" id="KW-0378">Hydrolase</keyword>
<comment type="caution">
    <text evidence="4">The sequence shown here is derived from an EMBL/GenBank/DDBJ whole genome shotgun (WGS) entry which is preliminary data.</text>
</comment>
<dbReference type="Gene3D" id="3.20.20.140">
    <property type="entry name" value="Metal-dependent hydrolases"/>
    <property type="match status" value="1"/>
</dbReference>
<dbReference type="SUPFAM" id="SSF51338">
    <property type="entry name" value="Composite domain of metallo-dependent hydrolases"/>
    <property type="match status" value="1"/>
</dbReference>
<dbReference type="eggNOG" id="COG0402">
    <property type="taxonomic scope" value="Bacteria"/>
</dbReference>
<dbReference type="Gene3D" id="2.30.40.10">
    <property type="entry name" value="Urease, subunit C, domain 1"/>
    <property type="match status" value="1"/>
</dbReference>
<protein>
    <submittedName>
        <fullName evidence="4">Amidohydrolase</fullName>
    </submittedName>
</protein>
<keyword evidence="5" id="KW-1185">Reference proteome</keyword>
<dbReference type="InterPro" id="IPR013108">
    <property type="entry name" value="Amidohydro_3"/>
</dbReference>